<dbReference type="Pfam" id="PF07715">
    <property type="entry name" value="Plug"/>
    <property type="match status" value="1"/>
</dbReference>
<dbReference type="RefSeq" id="WP_380940270.1">
    <property type="nucleotide sequence ID" value="NZ_JBHUFC010000003.1"/>
</dbReference>
<keyword evidence="3 6" id="KW-0798">TonB box</keyword>
<comment type="caution">
    <text evidence="11">The sequence shown here is derived from an EMBL/GenBank/DDBJ whole genome shotgun (WGS) entry which is preliminary data.</text>
</comment>
<keyword evidence="11" id="KW-0675">Receptor</keyword>
<reference evidence="12" key="1">
    <citation type="journal article" date="2019" name="Int. J. Syst. Evol. Microbiol.">
        <title>The Global Catalogue of Microorganisms (GCM) 10K type strain sequencing project: providing services to taxonomists for standard genome sequencing and annotation.</title>
        <authorList>
            <consortium name="The Broad Institute Genomics Platform"/>
            <consortium name="The Broad Institute Genome Sequencing Center for Infectious Disease"/>
            <person name="Wu L."/>
            <person name="Ma J."/>
        </authorList>
    </citation>
    <scope>NUCLEOTIDE SEQUENCE [LARGE SCALE GENOMIC DNA]</scope>
    <source>
        <strain evidence="12">Q85</strain>
    </source>
</reference>
<keyword evidence="12" id="KW-1185">Reference proteome</keyword>
<dbReference type="EMBL" id="JBHUFC010000003">
    <property type="protein sequence ID" value="MFD1787911.1"/>
    <property type="molecule type" value="Genomic_DNA"/>
</dbReference>
<gene>
    <name evidence="11" type="ORF">ACFSC3_10020</name>
</gene>
<dbReference type="InterPro" id="IPR036942">
    <property type="entry name" value="Beta-barrel_TonB_sf"/>
</dbReference>
<evidence type="ECO:0000259" key="9">
    <source>
        <dbReference type="Pfam" id="PF00593"/>
    </source>
</evidence>
<dbReference type="InterPro" id="IPR000531">
    <property type="entry name" value="Beta-barrel_TonB"/>
</dbReference>
<dbReference type="Pfam" id="PF00593">
    <property type="entry name" value="TonB_dep_Rec_b-barrel"/>
    <property type="match status" value="1"/>
</dbReference>
<evidence type="ECO:0000256" key="4">
    <source>
        <dbReference type="ARBA" id="ARBA00023136"/>
    </source>
</evidence>
<dbReference type="InterPro" id="IPR010917">
    <property type="entry name" value="TonB_rcpt_CS"/>
</dbReference>
<name>A0ABW4NDM4_9SPHN</name>
<dbReference type="InterPro" id="IPR037066">
    <property type="entry name" value="Plug_dom_sf"/>
</dbReference>
<comment type="similarity">
    <text evidence="6">Belongs to the TonB-dependent receptor family.</text>
</comment>
<dbReference type="SUPFAM" id="SSF56935">
    <property type="entry name" value="Porins"/>
    <property type="match status" value="1"/>
</dbReference>
<proteinExistence type="inferred from homology"/>
<evidence type="ECO:0000259" key="10">
    <source>
        <dbReference type="Pfam" id="PF07715"/>
    </source>
</evidence>
<evidence type="ECO:0000256" key="1">
    <source>
        <dbReference type="ARBA" id="ARBA00004442"/>
    </source>
</evidence>
<feature type="domain" description="TonB-dependent receptor plug" evidence="10">
    <location>
        <begin position="147"/>
        <end position="268"/>
    </location>
</feature>
<feature type="domain" description="TonB-dependent receptor-like beta-barrel" evidence="9">
    <location>
        <begin position="543"/>
        <end position="1080"/>
    </location>
</feature>
<evidence type="ECO:0000256" key="8">
    <source>
        <dbReference type="SAM" id="SignalP"/>
    </source>
</evidence>
<keyword evidence="4 6" id="KW-0472">Membrane</keyword>
<dbReference type="Gene3D" id="2.170.130.10">
    <property type="entry name" value="TonB-dependent receptor, plug domain"/>
    <property type="match status" value="1"/>
</dbReference>
<dbReference type="Gene3D" id="3.55.50.30">
    <property type="match status" value="1"/>
</dbReference>
<dbReference type="Proteomes" id="UP001597283">
    <property type="component" value="Unassembled WGS sequence"/>
</dbReference>
<evidence type="ECO:0000256" key="2">
    <source>
        <dbReference type="ARBA" id="ARBA00022729"/>
    </source>
</evidence>
<evidence type="ECO:0000313" key="12">
    <source>
        <dbReference type="Proteomes" id="UP001597283"/>
    </source>
</evidence>
<feature type="region of interest" description="Disordered" evidence="7">
    <location>
        <begin position="101"/>
        <end position="128"/>
    </location>
</feature>
<feature type="signal peptide" evidence="8">
    <location>
        <begin position="1"/>
        <end position="26"/>
    </location>
</feature>
<dbReference type="PROSITE" id="PS01156">
    <property type="entry name" value="TONB_DEPENDENT_REC_2"/>
    <property type="match status" value="1"/>
</dbReference>
<dbReference type="PANTHER" id="PTHR47234">
    <property type="match status" value="1"/>
</dbReference>
<evidence type="ECO:0000313" key="11">
    <source>
        <dbReference type="EMBL" id="MFD1787911.1"/>
    </source>
</evidence>
<dbReference type="InterPro" id="IPR012910">
    <property type="entry name" value="Plug_dom"/>
</dbReference>
<keyword evidence="2 8" id="KW-0732">Signal</keyword>
<feature type="chain" id="PRO_5045536750" evidence="8">
    <location>
        <begin position="27"/>
        <end position="1114"/>
    </location>
</feature>
<protein>
    <submittedName>
        <fullName evidence="11">TonB-dependent receptor domain-containing protein</fullName>
    </submittedName>
</protein>
<comment type="subcellular location">
    <subcellularLocation>
        <location evidence="1 6">Cell outer membrane</location>
    </subcellularLocation>
</comment>
<evidence type="ECO:0000256" key="7">
    <source>
        <dbReference type="SAM" id="MobiDB-lite"/>
    </source>
</evidence>
<organism evidence="11 12">
    <name type="scientific">Sphingomonas floccifaciens</name>
    <dbReference type="NCBI Taxonomy" id="1844115"/>
    <lineage>
        <taxon>Bacteria</taxon>
        <taxon>Pseudomonadati</taxon>
        <taxon>Pseudomonadota</taxon>
        <taxon>Alphaproteobacteria</taxon>
        <taxon>Sphingomonadales</taxon>
        <taxon>Sphingomonadaceae</taxon>
        <taxon>Sphingomonas</taxon>
    </lineage>
</organism>
<sequence length="1114" mass="121485">MMKMWMAAAMCGVSTLAIVSPAQAQAQRVRYDIPAGDLKAALDAYVRRSGQEIMFKPDEVRGVRSKGARGMLSNQAALAAILARTGFVVQRDPSGSVAVVRAGARRKDSKSTAANDRAPAPAPAAEQPQEVVVVGSRIAGTRLNEALPVTVIDQADLDAIGAVDGDDVYRAIAQMGDVGFNEADSDNGGINNARGDVASIDLRSIGTGNTLVLLNGRRLVPHPGTQVESFVPVQTVNTNAIPVFGLRRVEVLADGAAALYGTDAVAGVVNNVLRDNFRGFTAQIATGQTDGGMSEYSADFQIGKTFNGGKTNISVMGSYLTRDPLFIYERDYATVAGRVARFNGRAQGLDYGSYSTLTAWAEGVRLNPTTYRPAGSTTRINGQTLTSTAGTFHIQPSTNPGCLANGFIAGTCFDNSILSTTGEDRNLRYDIDTMRTISSSVDRVNLFTFINHDFGNGIEFFGELGYYWGKTWSQRQQDTPLDMQRVLMSPTAYWNPLGAVGVTARLPGLTTGTGTTAFPSSGAAVQVQDFRFSDLGYRAIDVQNVTTRFLGGLRGQWRGFAWESALLYSKASTDDTMDGISMTALQSAINLTTPVAYNPFVGGDLNSPKDGAVGLNDPATIEPMMVKVYRKAETQLMLWDFKLSRGDLLAVPAGDIGIAAGLEARRETYSEDRDPRLDGTITFTDLAGQVSQSDVMGVSYTPDSKGARNVYSGFLELAVPVVSPDMDVPFIRSIDVQLAGRVENYSLFGWVGAPKAAMAYRPNRWLMFRGSWSQGFRAPNLLQLHQPDFERSNSRRDYAACAVQLKINAISSLFSDNAYCDAQDRIESRSGNKNLQAENSENLSFGAVLEPKLWSRKYGELTLTVDYWKIHQKNLVGIFGGTNQLIMDYYLRQIGSSNPNIVRAAPDDQQIADAAAAGLAPVGTLLSITDEYMNLQPRKSAGLDFRLFYNVRNTPLGNWRLSVNASQKLKLYQQASDQHKILLDALAAGTISGVVVGGVENLIRRNGRPEWRVSASLTWSRKRWTAGWFTSYVSDFYDTSATYTGTTDPWIVDDWMTHNVFVQYQLPRNGPRLRIGARNVFNVDPPLADDRFGFVGSVHSNRGRWWYASLRTSF</sequence>
<keyword evidence="5" id="KW-0998">Cell outer membrane</keyword>
<dbReference type="Gene3D" id="2.40.170.20">
    <property type="entry name" value="TonB-dependent receptor, beta-barrel domain"/>
    <property type="match status" value="1"/>
</dbReference>
<dbReference type="PANTHER" id="PTHR47234:SF2">
    <property type="entry name" value="TONB-DEPENDENT RECEPTOR"/>
    <property type="match status" value="1"/>
</dbReference>
<evidence type="ECO:0000256" key="5">
    <source>
        <dbReference type="ARBA" id="ARBA00023237"/>
    </source>
</evidence>
<evidence type="ECO:0000256" key="6">
    <source>
        <dbReference type="RuleBase" id="RU003357"/>
    </source>
</evidence>
<evidence type="ECO:0000256" key="3">
    <source>
        <dbReference type="ARBA" id="ARBA00023077"/>
    </source>
</evidence>
<accession>A0ABW4NDM4</accession>